<dbReference type="AlphaFoldDB" id="A0AAE1D3X3"/>
<organism evidence="1 2">
    <name type="scientific">Elysia crispata</name>
    <name type="common">lettuce slug</name>
    <dbReference type="NCBI Taxonomy" id="231223"/>
    <lineage>
        <taxon>Eukaryota</taxon>
        <taxon>Metazoa</taxon>
        <taxon>Spiralia</taxon>
        <taxon>Lophotrochozoa</taxon>
        <taxon>Mollusca</taxon>
        <taxon>Gastropoda</taxon>
        <taxon>Heterobranchia</taxon>
        <taxon>Euthyneura</taxon>
        <taxon>Panpulmonata</taxon>
        <taxon>Sacoglossa</taxon>
        <taxon>Placobranchoidea</taxon>
        <taxon>Plakobranchidae</taxon>
        <taxon>Elysia</taxon>
    </lineage>
</organism>
<protein>
    <submittedName>
        <fullName evidence="1">Uncharacterized protein</fullName>
    </submittedName>
</protein>
<evidence type="ECO:0000313" key="1">
    <source>
        <dbReference type="EMBL" id="KAK3755652.1"/>
    </source>
</evidence>
<gene>
    <name evidence="1" type="ORF">RRG08_014618</name>
</gene>
<evidence type="ECO:0000313" key="2">
    <source>
        <dbReference type="Proteomes" id="UP001283361"/>
    </source>
</evidence>
<dbReference type="Proteomes" id="UP001283361">
    <property type="component" value="Unassembled WGS sequence"/>
</dbReference>
<proteinExistence type="predicted"/>
<accession>A0AAE1D3X3</accession>
<name>A0AAE1D3X3_9GAST</name>
<keyword evidence="2" id="KW-1185">Reference proteome</keyword>
<comment type="caution">
    <text evidence="1">The sequence shown here is derived from an EMBL/GenBank/DDBJ whole genome shotgun (WGS) entry which is preliminary data.</text>
</comment>
<sequence length="141" mass="15620">MGEVAPLCSLTVAGYITLAGICTLRGHITSGCWYFRMEDEVREGGNSTISFAKFQPHWGHILNKEGKTFSDSEAFTSLHEGTGLKPTRRISASFTACALTVKPSPLRWPEVDQHGESAMTHWPHQYFNRRHIGGLVTSLEA</sequence>
<dbReference type="EMBL" id="JAWDGP010005592">
    <property type="protein sequence ID" value="KAK3755652.1"/>
    <property type="molecule type" value="Genomic_DNA"/>
</dbReference>
<reference evidence="1" key="1">
    <citation type="journal article" date="2023" name="G3 (Bethesda)">
        <title>A reference genome for the long-term kleptoplast-retaining sea slug Elysia crispata morphotype clarki.</title>
        <authorList>
            <person name="Eastman K.E."/>
            <person name="Pendleton A.L."/>
            <person name="Shaikh M.A."/>
            <person name="Suttiyut T."/>
            <person name="Ogas R."/>
            <person name="Tomko P."/>
            <person name="Gavelis G."/>
            <person name="Widhalm J.R."/>
            <person name="Wisecaver J.H."/>
        </authorList>
    </citation>
    <scope>NUCLEOTIDE SEQUENCE</scope>
    <source>
        <strain evidence="1">ECLA1</strain>
    </source>
</reference>